<dbReference type="GeneTree" id="ENSGT01150000286916"/>
<evidence type="ECO:0008006" key="3">
    <source>
        <dbReference type="Google" id="ProtNLM"/>
    </source>
</evidence>
<evidence type="ECO:0000313" key="2">
    <source>
        <dbReference type="Proteomes" id="UP000008225"/>
    </source>
</evidence>
<protein>
    <recommendedName>
        <fullName evidence="3">DUF1725 domain-containing protein</fullName>
    </recommendedName>
</protein>
<reference evidence="1" key="2">
    <citation type="submission" date="2025-08" db="UniProtKB">
        <authorList>
            <consortium name="Ensembl"/>
        </authorList>
    </citation>
    <scope>IDENTIFICATION</scope>
</reference>
<accession>A0A8I3W7S7</accession>
<name>A0A8I3W7S7_CALJA</name>
<organism evidence="1 2">
    <name type="scientific">Callithrix jacchus</name>
    <name type="common">White-tufted-ear marmoset</name>
    <name type="synonym">Simia Jacchus</name>
    <dbReference type="NCBI Taxonomy" id="9483"/>
    <lineage>
        <taxon>Eukaryota</taxon>
        <taxon>Metazoa</taxon>
        <taxon>Chordata</taxon>
        <taxon>Craniata</taxon>
        <taxon>Vertebrata</taxon>
        <taxon>Euteleostomi</taxon>
        <taxon>Mammalia</taxon>
        <taxon>Eutheria</taxon>
        <taxon>Euarchontoglires</taxon>
        <taxon>Primates</taxon>
        <taxon>Haplorrhini</taxon>
        <taxon>Platyrrhini</taxon>
        <taxon>Cebidae</taxon>
        <taxon>Callitrichinae</taxon>
        <taxon>Callithrix</taxon>
        <taxon>Callithrix</taxon>
    </lineage>
</organism>
<keyword evidence="2" id="KW-1185">Reference proteome</keyword>
<dbReference type="Proteomes" id="UP000008225">
    <property type="component" value="Chromosome 14"/>
</dbReference>
<sequence>MFIAALFTIAKTWNQPKCPLIIDWIGKMWHIYTMEYYAAIRNDEFVSFVGTWMNLENIILSKLTQEQKMKHRIFSLIGTWMNLENIILSKLTQEQKMKHRIFSLIGG</sequence>
<dbReference type="AlphaFoldDB" id="A0A8I3W7S7"/>
<reference evidence="1" key="3">
    <citation type="submission" date="2025-09" db="UniProtKB">
        <authorList>
            <consortium name="Ensembl"/>
        </authorList>
    </citation>
    <scope>IDENTIFICATION</scope>
</reference>
<evidence type="ECO:0000313" key="1">
    <source>
        <dbReference type="Ensembl" id="ENSCJAP00000081380.1"/>
    </source>
</evidence>
<dbReference type="Ensembl" id="ENSCJAT00000115136.2">
    <property type="protein sequence ID" value="ENSCJAP00000081380.1"/>
    <property type="gene ID" value="ENSCJAG00000067866.2"/>
</dbReference>
<reference evidence="1 2" key="1">
    <citation type="submission" date="2009-03" db="EMBL/GenBank/DDBJ databases">
        <authorList>
            <person name="Warren W."/>
            <person name="Ye L."/>
            <person name="Minx P."/>
            <person name="Worley K."/>
            <person name="Gibbs R."/>
            <person name="Wilson R.K."/>
        </authorList>
    </citation>
    <scope>NUCLEOTIDE SEQUENCE [LARGE SCALE GENOMIC DNA]</scope>
</reference>
<proteinExistence type="predicted"/>